<sequence>MNLSSRQLRAFVALVQERHFTKAAERCHQTQPAFSALIKSLEEAMGVRLFDRTTRRVELTPEGRLFNVSALRLLNDMDAVMGDLKDHVAKRRGRVSVAALPSLAAGWLPAIYAQFHAEFPGVHLQLHDALLEPCLDLVRRGFADIAVAARGQDMTGLMVQPLCEDAFFVVCRRDDTLASRASIDLAELKSRPIIQLGKGSSIRQSLAGNPVSARFDSLLEVDHLATVTGLVVAGLGVSLVPAMTLFHFQHPELSIVPLSAKDTVKRSLFLIRRKEKTLSSAAQAFYDLLLEQRKQLQ</sequence>
<dbReference type="InterPro" id="IPR050950">
    <property type="entry name" value="HTH-type_LysR_regulators"/>
</dbReference>
<dbReference type="GO" id="GO:0005829">
    <property type="term" value="C:cytosol"/>
    <property type="evidence" value="ECO:0007669"/>
    <property type="project" value="TreeGrafter"/>
</dbReference>
<dbReference type="SUPFAM" id="SSF46785">
    <property type="entry name" value="Winged helix' DNA-binding domain"/>
    <property type="match status" value="1"/>
</dbReference>
<dbReference type="PROSITE" id="PS50931">
    <property type="entry name" value="HTH_LYSR"/>
    <property type="match status" value="1"/>
</dbReference>
<evidence type="ECO:0000256" key="3">
    <source>
        <dbReference type="ARBA" id="ARBA00023125"/>
    </source>
</evidence>
<evidence type="ECO:0000259" key="5">
    <source>
        <dbReference type="PROSITE" id="PS50931"/>
    </source>
</evidence>
<comment type="similarity">
    <text evidence="1">Belongs to the LysR transcriptional regulatory family.</text>
</comment>
<dbReference type="CDD" id="cd08440">
    <property type="entry name" value="PBP2_LTTR_like_4"/>
    <property type="match status" value="1"/>
</dbReference>
<dbReference type="Gene3D" id="3.40.190.290">
    <property type="match status" value="1"/>
</dbReference>
<evidence type="ECO:0000313" key="7">
    <source>
        <dbReference type="Proteomes" id="UP000234190"/>
    </source>
</evidence>
<dbReference type="AlphaFoldDB" id="A0A2N4U3C8"/>
<dbReference type="SUPFAM" id="SSF53850">
    <property type="entry name" value="Periplasmic binding protein-like II"/>
    <property type="match status" value="1"/>
</dbReference>
<comment type="caution">
    <text evidence="6">The sequence shown here is derived from an EMBL/GenBank/DDBJ whole genome shotgun (WGS) entry which is preliminary data.</text>
</comment>
<gene>
    <name evidence="6" type="ORF">CR159_13065</name>
</gene>
<dbReference type="InterPro" id="IPR005119">
    <property type="entry name" value="LysR_subst-bd"/>
</dbReference>
<dbReference type="Gene3D" id="1.10.10.10">
    <property type="entry name" value="Winged helix-like DNA-binding domain superfamily/Winged helix DNA-binding domain"/>
    <property type="match status" value="1"/>
</dbReference>
<evidence type="ECO:0000313" key="6">
    <source>
        <dbReference type="EMBL" id="PLC49525.1"/>
    </source>
</evidence>
<protein>
    <submittedName>
        <fullName evidence="6">LysR family transcriptional regulator</fullName>
    </submittedName>
</protein>
<dbReference type="PRINTS" id="PR00039">
    <property type="entry name" value="HTHLYSR"/>
</dbReference>
<dbReference type="InterPro" id="IPR000847">
    <property type="entry name" value="LysR_HTH_N"/>
</dbReference>
<dbReference type="FunFam" id="1.10.10.10:FF:000001">
    <property type="entry name" value="LysR family transcriptional regulator"/>
    <property type="match status" value="1"/>
</dbReference>
<dbReference type="RefSeq" id="WP_102074398.1">
    <property type="nucleotide sequence ID" value="NZ_PDNW01000010.1"/>
</dbReference>
<name>A0A2N4U3C8_9BURK</name>
<dbReference type="OrthoDB" id="646694at2"/>
<dbReference type="InterPro" id="IPR036388">
    <property type="entry name" value="WH-like_DNA-bd_sf"/>
</dbReference>
<dbReference type="GO" id="GO:0003677">
    <property type="term" value="F:DNA binding"/>
    <property type="evidence" value="ECO:0007669"/>
    <property type="project" value="UniProtKB-KW"/>
</dbReference>
<proteinExistence type="inferred from homology"/>
<accession>A0A2N4U3C8</accession>
<dbReference type="InterPro" id="IPR036390">
    <property type="entry name" value="WH_DNA-bd_sf"/>
</dbReference>
<dbReference type="Pfam" id="PF03466">
    <property type="entry name" value="LysR_substrate"/>
    <property type="match status" value="1"/>
</dbReference>
<keyword evidence="7" id="KW-1185">Reference proteome</keyword>
<evidence type="ECO:0000256" key="1">
    <source>
        <dbReference type="ARBA" id="ARBA00009437"/>
    </source>
</evidence>
<evidence type="ECO:0000256" key="2">
    <source>
        <dbReference type="ARBA" id="ARBA00023015"/>
    </source>
</evidence>
<dbReference type="GO" id="GO:0003700">
    <property type="term" value="F:DNA-binding transcription factor activity"/>
    <property type="evidence" value="ECO:0007669"/>
    <property type="project" value="InterPro"/>
</dbReference>
<keyword evidence="4" id="KW-0804">Transcription</keyword>
<dbReference type="Pfam" id="PF00126">
    <property type="entry name" value="HTH_1"/>
    <property type="match status" value="1"/>
</dbReference>
<feature type="domain" description="HTH lysR-type" evidence="5">
    <location>
        <begin position="1"/>
        <end position="60"/>
    </location>
</feature>
<dbReference type="EMBL" id="PDNW01000010">
    <property type="protein sequence ID" value="PLC49525.1"/>
    <property type="molecule type" value="Genomic_DNA"/>
</dbReference>
<dbReference type="PANTHER" id="PTHR30419:SF8">
    <property type="entry name" value="NITROGEN ASSIMILATION TRANSCRIPTIONAL ACTIVATOR-RELATED"/>
    <property type="match status" value="1"/>
</dbReference>
<dbReference type="Proteomes" id="UP000234190">
    <property type="component" value="Unassembled WGS sequence"/>
</dbReference>
<organism evidence="6 7">
    <name type="scientific">Pollutimonas subterranea</name>
    <dbReference type="NCBI Taxonomy" id="2045210"/>
    <lineage>
        <taxon>Bacteria</taxon>
        <taxon>Pseudomonadati</taxon>
        <taxon>Pseudomonadota</taxon>
        <taxon>Betaproteobacteria</taxon>
        <taxon>Burkholderiales</taxon>
        <taxon>Alcaligenaceae</taxon>
        <taxon>Pollutimonas</taxon>
    </lineage>
</organism>
<keyword evidence="2" id="KW-0805">Transcription regulation</keyword>
<evidence type="ECO:0000256" key="4">
    <source>
        <dbReference type="ARBA" id="ARBA00023163"/>
    </source>
</evidence>
<keyword evidence="3" id="KW-0238">DNA-binding</keyword>
<dbReference type="PANTHER" id="PTHR30419">
    <property type="entry name" value="HTH-TYPE TRANSCRIPTIONAL REGULATOR YBHD"/>
    <property type="match status" value="1"/>
</dbReference>
<reference evidence="6 7" key="1">
    <citation type="submission" date="2017-10" db="EMBL/GenBank/DDBJ databases">
        <title>Two draft genome sequences of Pusillimonas sp. strains isolated from a nitrate- and radionuclide-contaminated groundwater in Russia.</title>
        <authorList>
            <person name="Grouzdev D.S."/>
            <person name="Tourova T.P."/>
            <person name="Goeva M.A."/>
            <person name="Babich T.L."/>
            <person name="Sokolova D.S."/>
            <person name="Abdullin R."/>
            <person name="Poltaraus A.B."/>
            <person name="Toshchakov S.V."/>
            <person name="Nazina T.N."/>
        </authorList>
    </citation>
    <scope>NUCLEOTIDE SEQUENCE [LARGE SCALE GENOMIC DNA]</scope>
    <source>
        <strain evidence="6 7">JR1/69-3-13</strain>
    </source>
</reference>